<evidence type="ECO:0000259" key="5">
    <source>
        <dbReference type="Pfam" id="PF25954"/>
    </source>
</evidence>
<keyword evidence="3 4" id="KW-0175">Coiled coil</keyword>
<evidence type="ECO:0000256" key="3">
    <source>
        <dbReference type="ARBA" id="ARBA00023054"/>
    </source>
</evidence>
<dbReference type="Proteomes" id="UP001329915">
    <property type="component" value="Chromosome"/>
</dbReference>
<evidence type="ECO:0000313" key="8">
    <source>
        <dbReference type="Proteomes" id="UP001329915"/>
    </source>
</evidence>
<comment type="subcellular location">
    <subcellularLocation>
        <location evidence="1">Cell envelope</location>
    </subcellularLocation>
</comment>
<feature type="domain" description="YknX-like C-terminal permuted SH3-like" evidence="6">
    <location>
        <begin position="336"/>
        <end position="404"/>
    </location>
</feature>
<reference evidence="7 8" key="1">
    <citation type="submission" date="2023-04" db="EMBL/GenBank/DDBJ databases">
        <authorList>
            <person name="Hsu D."/>
        </authorList>
    </citation>
    <scope>NUCLEOTIDE SEQUENCE [LARGE SCALE GENOMIC DNA]</scope>
    <source>
        <strain evidence="7 8">MK1</strain>
    </source>
</reference>
<dbReference type="InterPro" id="IPR058792">
    <property type="entry name" value="Beta-barrel_RND_2"/>
</dbReference>
<dbReference type="GO" id="GO:0016020">
    <property type="term" value="C:membrane"/>
    <property type="evidence" value="ECO:0007669"/>
    <property type="project" value="InterPro"/>
</dbReference>
<feature type="coiled-coil region" evidence="4">
    <location>
        <begin position="160"/>
        <end position="187"/>
    </location>
</feature>
<dbReference type="EMBL" id="CP121694">
    <property type="protein sequence ID" value="WRO20657.1"/>
    <property type="molecule type" value="Genomic_DNA"/>
</dbReference>
<dbReference type="PANTHER" id="PTHR32347">
    <property type="entry name" value="EFFLUX SYSTEM COMPONENT YKNX-RELATED"/>
    <property type="match status" value="1"/>
</dbReference>
<protein>
    <submittedName>
        <fullName evidence="7">Efflux RND transporter periplasmic adaptor subunit</fullName>
    </submittedName>
</protein>
<dbReference type="SUPFAM" id="SSF111369">
    <property type="entry name" value="HlyD-like secretion proteins"/>
    <property type="match status" value="1"/>
</dbReference>
<comment type="similarity">
    <text evidence="2">Belongs to the membrane fusion protein (MFP) (TC 8.A.1) family.</text>
</comment>
<dbReference type="Pfam" id="PF25954">
    <property type="entry name" value="Beta-barrel_RND_2"/>
    <property type="match status" value="1"/>
</dbReference>
<evidence type="ECO:0000259" key="6">
    <source>
        <dbReference type="Pfam" id="PF25989"/>
    </source>
</evidence>
<dbReference type="Gene3D" id="2.40.420.20">
    <property type="match status" value="1"/>
</dbReference>
<name>A0AAU0UJU9_9FIRM</name>
<dbReference type="KEGG" id="dbc:MFMK1_000441"/>
<evidence type="ECO:0000256" key="4">
    <source>
        <dbReference type="SAM" id="Coils"/>
    </source>
</evidence>
<feature type="domain" description="CusB-like beta-barrel" evidence="5">
    <location>
        <begin position="251"/>
        <end position="331"/>
    </location>
</feature>
<dbReference type="NCBIfam" id="TIGR01730">
    <property type="entry name" value="RND_mfp"/>
    <property type="match status" value="1"/>
</dbReference>
<evidence type="ECO:0000313" key="7">
    <source>
        <dbReference type="EMBL" id="WRO20657.1"/>
    </source>
</evidence>
<dbReference type="Gene3D" id="2.40.30.170">
    <property type="match status" value="1"/>
</dbReference>
<dbReference type="InterPro" id="IPR006143">
    <property type="entry name" value="RND_pump_MFP"/>
</dbReference>
<dbReference type="RefSeq" id="WP_366923543.1">
    <property type="nucleotide sequence ID" value="NZ_CP121694.1"/>
</dbReference>
<keyword evidence="8" id="KW-1185">Reference proteome</keyword>
<sequence>MEKVKRKKKVIAAGILAVLLMLTVGFKMYAGTKGQTVTVSTEKAKVQQLKKLVYATGRIETKDKVRFYAKVAGVVEEVLVSPGDVVGPGKILLRMDDDELNRQVTEAEAGLAMAEASLAEEEMSIDSRLRLKKIALEEAERNYLRKKQLHDQGVISAQDMEEAQSSFAGLQLEYQQAKIEKDNLRSEKNSSTGARVIQAKTALAAAQEKLAAATVTSKSDGTVFTLPVEEGQFVSVGTPLLTAGDPDSLLVKAAVTEADSRDLIPGQMVTLQYGAGSHDEISGKLTQVAPVATSENTSRGTDITVDIEVEITAGGEVLRPGNTVDLSITTAQKEDALVVPYEAVINRENQDYLYVVIEGKAQERKVQKGISNDMVVEITSGLEEGEEVIVNPDDKVEDGLMVQVQQVKEND</sequence>
<evidence type="ECO:0000256" key="2">
    <source>
        <dbReference type="ARBA" id="ARBA00009477"/>
    </source>
</evidence>
<dbReference type="GO" id="GO:0030313">
    <property type="term" value="C:cell envelope"/>
    <property type="evidence" value="ECO:0007669"/>
    <property type="project" value="UniProtKB-SubCell"/>
</dbReference>
<dbReference type="GO" id="GO:0022857">
    <property type="term" value="F:transmembrane transporter activity"/>
    <property type="evidence" value="ECO:0007669"/>
    <property type="project" value="InterPro"/>
</dbReference>
<dbReference type="InterPro" id="IPR050465">
    <property type="entry name" value="UPF0194_transport"/>
</dbReference>
<proteinExistence type="inferred from homology"/>
<gene>
    <name evidence="7" type="ORF">MFMK1_000441</name>
</gene>
<accession>A0AAU0UJU9</accession>
<organism evidence="7 8">
    <name type="scientific">Metallumcola ferriviriculae</name>
    <dbReference type="NCBI Taxonomy" id="3039180"/>
    <lineage>
        <taxon>Bacteria</taxon>
        <taxon>Bacillati</taxon>
        <taxon>Bacillota</taxon>
        <taxon>Clostridia</taxon>
        <taxon>Neomoorellales</taxon>
        <taxon>Desulfitibacteraceae</taxon>
        <taxon>Metallumcola</taxon>
    </lineage>
</organism>
<dbReference type="Gene3D" id="2.40.50.100">
    <property type="match status" value="2"/>
</dbReference>
<evidence type="ECO:0000256" key="1">
    <source>
        <dbReference type="ARBA" id="ARBA00004196"/>
    </source>
</evidence>
<dbReference type="Pfam" id="PF25989">
    <property type="entry name" value="YknX_C"/>
    <property type="match status" value="1"/>
</dbReference>
<dbReference type="InterPro" id="IPR058637">
    <property type="entry name" value="YknX-like_C"/>
</dbReference>
<dbReference type="AlphaFoldDB" id="A0AAU0UJU9"/>